<evidence type="ECO:0000313" key="4">
    <source>
        <dbReference type="WBParaSite" id="ALUE_0001583301-mRNA-1"/>
    </source>
</evidence>
<evidence type="ECO:0000313" key="3">
    <source>
        <dbReference type="Proteomes" id="UP000036681"/>
    </source>
</evidence>
<dbReference type="PANTHER" id="PTHR37960:SF2">
    <property type="entry name" value="PROTEIN CBG20683"/>
    <property type="match status" value="1"/>
</dbReference>
<keyword evidence="1" id="KW-0175">Coiled coil</keyword>
<feature type="coiled-coil region" evidence="1">
    <location>
        <begin position="179"/>
        <end position="245"/>
    </location>
</feature>
<protein>
    <submittedName>
        <fullName evidence="4">Serine/threonine-protein kinase</fullName>
    </submittedName>
</protein>
<reference evidence="4" key="1">
    <citation type="submission" date="2017-02" db="UniProtKB">
        <authorList>
            <consortium name="WormBaseParasite"/>
        </authorList>
    </citation>
    <scope>IDENTIFICATION</scope>
</reference>
<dbReference type="PANTHER" id="PTHR37960">
    <property type="entry name" value="PROTEIN CBG06493-RELATED"/>
    <property type="match status" value="1"/>
</dbReference>
<sequence length="482" mass="54217">MANLFRSIFRSKKSSKGALDEREIGLRDSRRGRSKVTRFECPDDEISATAPYHTVTQPKAYRGPRSCPGEPVLSRRRGLLKYGRHRHATSEYGSGDPSPTNLYSSYNRTLDDSESDSWAIENEKNQRIRVLSRRRGLLKYGRHRHATSEYGSGDPSPTNLYSSYNRTLDDSESDSWAIENEKNQRIRELENKLHEHRGKLKEYKERLRAERDLRIVNERNMMEEIERLRRERKRDERDRKESDQRYISIINHLRTKLSLIEQQRYGGGLMAPLGNASASTTNGAALGAGESLCTMSSSFMQQVDFTQSTLQRDLDSLIEQQRYGGGLMAPLGNASASTTNGAALGAGESLCTMSSSFMQQVDFTQSTLQRDLDSVDETKNFRNGEPADLETPRSSSLAERSKTFTDDEPLGLEMPRATTSSSSLLIAGTANDTTILKHDDSDGGYVTTNEFFPSVEIKARRVYSESALPTIATSKSLVDMKK</sequence>
<evidence type="ECO:0000256" key="2">
    <source>
        <dbReference type="SAM" id="MobiDB-lite"/>
    </source>
</evidence>
<dbReference type="Proteomes" id="UP000036681">
    <property type="component" value="Unplaced"/>
</dbReference>
<dbReference type="WBParaSite" id="ALUE_0001583301-mRNA-1">
    <property type="protein sequence ID" value="ALUE_0001583301-mRNA-1"/>
    <property type="gene ID" value="ALUE_0001583301"/>
</dbReference>
<feature type="region of interest" description="Disordered" evidence="2">
    <location>
        <begin position="374"/>
        <end position="419"/>
    </location>
</feature>
<organism evidence="3 4">
    <name type="scientific">Ascaris lumbricoides</name>
    <name type="common">Giant roundworm</name>
    <dbReference type="NCBI Taxonomy" id="6252"/>
    <lineage>
        <taxon>Eukaryota</taxon>
        <taxon>Metazoa</taxon>
        <taxon>Ecdysozoa</taxon>
        <taxon>Nematoda</taxon>
        <taxon>Chromadorea</taxon>
        <taxon>Rhabditida</taxon>
        <taxon>Spirurina</taxon>
        <taxon>Ascaridomorpha</taxon>
        <taxon>Ascaridoidea</taxon>
        <taxon>Ascarididae</taxon>
        <taxon>Ascaris</taxon>
    </lineage>
</organism>
<name>A0A0M3ID00_ASCLU</name>
<proteinExistence type="predicted"/>
<accession>A0A0M3ID00</accession>
<dbReference type="AlphaFoldDB" id="A0A0M3ID00"/>
<evidence type="ECO:0000256" key="1">
    <source>
        <dbReference type="SAM" id="Coils"/>
    </source>
</evidence>
<keyword evidence="3" id="KW-1185">Reference proteome</keyword>